<dbReference type="Pfam" id="PF09445">
    <property type="entry name" value="Methyltransf_15"/>
    <property type="match status" value="2"/>
</dbReference>
<evidence type="ECO:0000256" key="3">
    <source>
        <dbReference type="ARBA" id="ARBA00047418"/>
    </source>
</evidence>
<feature type="compositionally biased region" description="Acidic residues" evidence="8">
    <location>
        <begin position="81"/>
        <end position="90"/>
    </location>
</feature>
<evidence type="ECO:0000313" key="9">
    <source>
        <dbReference type="EMBL" id="GHJ85267.1"/>
    </source>
</evidence>
<evidence type="ECO:0000313" key="10">
    <source>
        <dbReference type="Proteomes" id="UP000620104"/>
    </source>
</evidence>
<comment type="similarity">
    <text evidence="2">Belongs to the methyltransferase superfamily. Trimethylguanosine synthase family.</text>
</comment>
<dbReference type="AlphaFoldDB" id="A0A8H3TQC3"/>
<evidence type="ECO:0000256" key="7">
    <source>
        <dbReference type="ARBA" id="ARBA00049790"/>
    </source>
</evidence>
<keyword evidence="10" id="KW-1185">Reference proteome</keyword>
<feature type="region of interest" description="Disordered" evidence="8">
    <location>
        <begin position="57"/>
        <end position="102"/>
    </location>
</feature>
<feature type="compositionally biased region" description="Polar residues" evidence="8">
    <location>
        <begin position="271"/>
        <end position="281"/>
    </location>
</feature>
<dbReference type="InterPro" id="IPR019012">
    <property type="entry name" value="RNA_cap_Gua-N2-MeTrfase"/>
</dbReference>
<dbReference type="SUPFAM" id="SSF53335">
    <property type="entry name" value="S-adenosyl-L-methionine-dependent methyltransferases"/>
    <property type="match status" value="1"/>
</dbReference>
<evidence type="ECO:0000256" key="5">
    <source>
        <dbReference type="ARBA" id="ARBA00048763"/>
    </source>
</evidence>
<comment type="catalytic activity">
    <reaction evidence="3">
        <text>a 5'-end (N(2),N(7)-dimethyl 5'-triphosphoguanosine)-ribonucleoside in snoRNA + S-adenosyl-L-methionine = a 5'-end (N(2),N(2),N(7)-trimethyl 5'-triphosphoguanosine)-ribonucleoside in snoRNA + S-adenosyl-L-homocysteine + H(+)</text>
        <dbReference type="Rhea" id="RHEA:78507"/>
        <dbReference type="Rhea" id="RHEA-COMP:19088"/>
        <dbReference type="Rhea" id="RHEA-COMP:19090"/>
        <dbReference type="ChEBI" id="CHEBI:15378"/>
        <dbReference type="ChEBI" id="CHEBI:57856"/>
        <dbReference type="ChEBI" id="CHEBI:59789"/>
        <dbReference type="ChEBI" id="CHEBI:167623"/>
        <dbReference type="ChEBI" id="CHEBI:172880"/>
    </reaction>
    <physiologicalReaction direction="left-to-right" evidence="3">
        <dbReference type="Rhea" id="RHEA:78508"/>
    </physiologicalReaction>
</comment>
<accession>A0A8H3TQC3</accession>
<dbReference type="GO" id="GO:0071164">
    <property type="term" value="F:RNA cap trimethylguanosine synthase activity"/>
    <property type="evidence" value="ECO:0007669"/>
    <property type="project" value="TreeGrafter"/>
</dbReference>
<comment type="catalytic activity">
    <reaction evidence="4">
        <text>a 5'-end (N(7)-methyl 5'-triphosphoguanosine)-ribonucleoside in snoRNA + S-adenosyl-L-methionine = a 5'-end (N(2),N(7)-dimethyl 5'-triphosphoguanosine)-ribonucleoside in snoRNA + S-adenosyl-L-homocysteine + H(+)</text>
        <dbReference type="Rhea" id="RHEA:78475"/>
        <dbReference type="Rhea" id="RHEA-COMP:19086"/>
        <dbReference type="Rhea" id="RHEA-COMP:19088"/>
        <dbReference type="ChEBI" id="CHEBI:15378"/>
        <dbReference type="ChEBI" id="CHEBI:57856"/>
        <dbReference type="ChEBI" id="CHEBI:59789"/>
        <dbReference type="ChEBI" id="CHEBI:156461"/>
        <dbReference type="ChEBI" id="CHEBI:172880"/>
    </reaction>
    <physiologicalReaction direction="left-to-right" evidence="4">
        <dbReference type="Rhea" id="RHEA:78476"/>
    </physiologicalReaction>
</comment>
<evidence type="ECO:0000256" key="1">
    <source>
        <dbReference type="ARBA" id="ARBA00018517"/>
    </source>
</evidence>
<name>A0A8H3TQC3_9TREE</name>
<dbReference type="InterPro" id="IPR029063">
    <property type="entry name" value="SAM-dependent_MTases_sf"/>
</dbReference>
<sequence>MGKSNGHKGAQRRSAGSFFANLPQDIKSQLRSQSFSEPIAAAVNGKAQGPIVSEAALAEPASKRRKLSENGEVTTLIPTQPEDEAEESCLDGEGPAGMDGKPSWDCTGLVPRYTHHSDMPPNIQKYFYQRNELFSRYATYNILMDETGWFSVTPESIACHIAERCQSDTILDAFCGVGGNAIQFAMTCERVIAIDNDMTRLKLARHNAMQYGVADRIEFICGDYVQFAEAYARRLNQDRIAGRPRHGDEIDVVFLSPPWGGTDYLHLGKNSAATTTDSPIPSSKKGKKREETGLDHLGNSFESPSTSQRTTPKETYGIPNEMPPYPLSALAPVNGQELFALTSRISPNIAFYLPKNTDTQELAALAPDIVDEQGKVVGKEWVEVEEEYVGQQRGWNSLKAITAYYGGIIAEEEG</sequence>
<dbReference type="PANTHER" id="PTHR14741:SF32">
    <property type="entry name" value="TRIMETHYLGUANOSINE SYNTHASE"/>
    <property type="match status" value="1"/>
</dbReference>
<feature type="region of interest" description="Disordered" evidence="8">
    <location>
        <begin position="1"/>
        <end position="20"/>
    </location>
</feature>
<reference evidence="9" key="1">
    <citation type="submission" date="2020-07" db="EMBL/GenBank/DDBJ databases">
        <title>Draft Genome Sequence of a Deep-Sea Yeast, Naganishia (Cryptococcus) liquefaciens strain N6.</title>
        <authorList>
            <person name="Han Y.W."/>
            <person name="Kajitani R."/>
            <person name="Morimoto H."/>
            <person name="Parhat M."/>
            <person name="Tsubouchi H."/>
            <person name="Bakenova O."/>
            <person name="Ogata M."/>
            <person name="Argunhan B."/>
            <person name="Aoki R."/>
            <person name="Kajiwara S."/>
            <person name="Itoh T."/>
            <person name="Iwasaki H."/>
        </authorList>
    </citation>
    <scope>NUCLEOTIDE SEQUENCE</scope>
    <source>
        <strain evidence="9">N6</strain>
    </source>
</reference>
<gene>
    <name evidence="9" type="ORF">NliqN6_1669</name>
</gene>
<dbReference type="Gene3D" id="3.40.50.150">
    <property type="entry name" value="Vaccinia Virus protein VP39"/>
    <property type="match status" value="1"/>
</dbReference>
<proteinExistence type="inferred from homology"/>
<comment type="catalytic activity">
    <reaction evidence="6">
        <text>a 5'-end (N(7)-methyl 5'-triphosphoguanosine)-ribonucleoside in snRNA + S-adenosyl-L-methionine = a 5'-end (N(2),N(7)-dimethyl 5'-triphosphoguanosine)-ribonucleoside in snRNA + S-adenosyl-L-homocysteine + H(+)</text>
        <dbReference type="Rhea" id="RHEA:78471"/>
        <dbReference type="Rhea" id="RHEA-COMP:19085"/>
        <dbReference type="Rhea" id="RHEA-COMP:19087"/>
        <dbReference type="ChEBI" id="CHEBI:15378"/>
        <dbReference type="ChEBI" id="CHEBI:57856"/>
        <dbReference type="ChEBI" id="CHEBI:59789"/>
        <dbReference type="ChEBI" id="CHEBI:156461"/>
        <dbReference type="ChEBI" id="CHEBI:172880"/>
    </reaction>
    <physiologicalReaction direction="left-to-right" evidence="6">
        <dbReference type="Rhea" id="RHEA:78472"/>
    </physiologicalReaction>
</comment>
<dbReference type="PANTHER" id="PTHR14741">
    <property type="entry name" value="S-ADENOSYLMETHIONINE-DEPENDENT METHYLTRANSFERASE RELATED"/>
    <property type="match status" value="1"/>
</dbReference>
<feature type="compositionally biased region" description="Polar residues" evidence="8">
    <location>
        <begin position="300"/>
        <end position="310"/>
    </location>
</feature>
<organism evidence="9 10">
    <name type="scientific">Naganishia liquefaciens</name>
    <dbReference type="NCBI Taxonomy" id="104408"/>
    <lineage>
        <taxon>Eukaryota</taxon>
        <taxon>Fungi</taxon>
        <taxon>Dikarya</taxon>
        <taxon>Basidiomycota</taxon>
        <taxon>Agaricomycotina</taxon>
        <taxon>Tremellomycetes</taxon>
        <taxon>Filobasidiales</taxon>
        <taxon>Filobasidiaceae</taxon>
        <taxon>Naganishia</taxon>
    </lineage>
</organism>
<comment type="catalytic activity">
    <reaction evidence="5">
        <text>a 5'-end (N(2),N(7)-dimethyl 5'-triphosphoguanosine)-ribonucleoside in snRNA + S-adenosyl-L-methionine = a 5'-end (N(2),N(2),N(7)-trimethyl 5'-triphosphoguanosine)-ribonucleoside in snRNA + S-adenosyl-L-homocysteine + H(+)</text>
        <dbReference type="Rhea" id="RHEA:78479"/>
        <dbReference type="Rhea" id="RHEA-COMP:19087"/>
        <dbReference type="Rhea" id="RHEA-COMP:19089"/>
        <dbReference type="ChEBI" id="CHEBI:15378"/>
        <dbReference type="ChEBI" id="CHEBI:57856"/>
        <dbReference type="ChEBI" id="CHEBI:59789"/>
        <dbReference type="ChEBI" id="CHEBI:167623"/>
        <dbReference type="ChEBI" id="CHEBI:172880"/>
    </reaction>
    <physiologicalReaction direction="left-to-right" evidence="5">
        <dbReference type="Rhea" id="RHEA:78480"/>
    </physiologicalReaction>
</comment>
<evidence type="ECO:0000256" key="6">
    <source>
        <dbReference type="ARBA" id="ARBA00049075"/>
    </source>
</evidence>
<evidence type="ECO:0000256" key="4">
    <source>
        <dbReference type="ARBA" id="ARBA00048740"/>
    </source>
</evidence>
<evidence type="ECO:0000256" key="2">
    <source>
        <dbReference type="ARBA" id="ARBA00025783"/>
    </source>
</evidence>
<feature type="compositionally biased region" description="Basic residues" evidence="8">
    <location>
        <begin position="1"/>
        <end position="11"/>
    </location>
</feature>
<dbReference type="CDD" id="cd02440">
    <property type="entry name" value="AdoMet_MTases"/>
    <property type="match status" value="1"/>
</dbReference>
<dbReference type="GO" id="GO:0005634">
    <property type="term" value="C:nucleus"/>
    <property type="evidence" value="ECO:0007669"/>
    <property type="project" value="TreeGrafter"/>
</dbReference>
<dbReference type="OrthoDB" id="194443at2759"/>
<dbReference type="Proteomes" id="UP000620104">
    <property type="component" value="Unassembled WGS sequence"/>
</dbReference>
<evidence type="ECO:0000256" key="8">
    <source>
        <dbReference type="SAM" id="MobiDB-lite"/>
    </source>
</evidence>
<protein>
    <recommendedName>
        <fullName evidence="1">Trimethylguanosine synthase</fullName>
    </recommendedName>
    <alternativeName>
        <fullName evidence="7">Cap-specific guanine-N(2) methyltransferase</fullName>
    </alternativeName>
</protein>
<comment type="caution">
    <text evidence="9">The sequence shown here is derived from an EMBL/GenBank/DDBJ whole genome shotgun (WGS) entry which is preliminary data.</text>
</comment>
<dbReference type="EMBL" id="BLZA01000011">
    <property type="protein sequence ID" value="GHJ85267.1"/>
    <property type="molecule type" value="Genomic_DNA"/>
</dbReference>
<feature type="region of interest" description="Disordered" evidence="8">
    <location>
        <begin position="270"/>
        <end position="313"/>
    </location>
</feature>